<dbReference type="InterPro" id="IPR036518">
    <property type="entry name" value="CobE/GbiG_C_sf"/>
</dbReference>
<dbReference type="EMBL" id="CP053697">
    <property type="protein sequence ID" value="QKE63764.1"/>
    <property type="molecule type" value="Genomic_DNA"/>
</dbReference>
<evidence type="ECO:0000259" key="1">
    <source>
        <dbReference type="Pfam" id="PF01890"/>
    </source>
</evidence>
<evidence type="ECO:0000313" key="3">
    <source>
        <dbReference type="Proteomes" id="UP000501379"/>
    </source>
</evidence>
<dbReference type="PANTHER" id="PTHR37477">
    <property type="entry name" value="COBALT-PRECORRIN-5A HYDROLASE"/>
    <property type="match status" value="1"/>
</dbReference>
<gene>
    <name evidence="2" type="ORF">HNE05_10475</name>
</gene>
<dbReference type="AlphaFoldDB" id="A0A6M8F5C2"/>
<organism evidence="2 3">
    <name type="scientific">Aquipseudomonas campi</name>
    <dbReference type="NCBI Taxonomy" id="2731681"/>
    <lineage>
        <taxon>Bacteria</taxon>
        <taxon>Pseudomonadati</taxon>
        <taxon>Pseudomonadota</taxon>
        <taxon>Gammaproteobacteria</taxon>
        <taxon>Pseudomonadales</taxon>
        <taxon>Pseudomonadaceae</taxon>
        <taxon>Aquipseudomonas</taxon>
    </lineage>
</organism>
<dbReference type="Pfam" id="PF01890">
    <property type="entry name" value="CbiG_C"/>
    <property type="match status" value="1"/>
</dbReference>
<dbReference type="InterPro" id="IPR052553">
    <property type="entry name" value="CbiG_hydrolase"/>
</dbReference>
<dbReference type="SUPFAM" id="SSF159664">
    <property type="entry name" value="CobE/GbiG C-terminal domain-like"/>
    <property type="match status" value="1"/>
</dbReference>
<accession>A0A6M8F5C2</accession>
<dbReference type="Proteomes" id="UP000501379">
    <property type="component" value="Chromosome"/>
</dbReference>
<evidence type="ECO:0000313" key="2">
    <source>
        <dbReference type="EMBL" id="QKE63764.1"/>
    </source>
</evidence>
<dbReference type="InterPro" id="IPR002750">
    <property type="entry name" value="CobE/GbiG_C"/>
</dbReference>
<reference evidence="2" key="1">
    <citation type="submission" date="2020-07" db="EMBL/GenBank/DDBJ databases">
        <title>Nitrate ammonifying Pseudomonas campi sp. nov. isolated from German agricultural grassland.</title>
        <authorList>
            <person name="Timsy T."/>
            <person name="Ulrich A."/>
            <person name="Spanner T."/>
            <person name="Foesel B."/>
            <person name="Kolb S."/>
            <person name="Horn M.A."/>
            <person name="Behrendt U."/>
        </authorList>
    </citation>
    <scope>NUCLEOTIDE SEQUENCE</scope>
    <source>
        <strain evidence="2">S1-A32-2</strain>
    </source>
</reference>
<keyword evidence="3" id="KW-1185">Reference proteome</keyword>
<feature type="domain" description="CobE/GbiG C-terminal" evidence="1">
    <location>
        <begin position="8"/>
        <end position="129"/>
    </location>
</feature>
<proteinExistence type="predicted"/>
<protein>
    <submittedName>
        <fullName evidence="2">Cobalamin biosynthesis protein</fullName>
    </submittedName>
</protein>
<dbReference type="Gene3D" id="3.30.420.180">
    <property type="entry name" value="CobE/GbiG C-terminal domain"/>
    <property type="match status" value="1"/>
</dbReference>
<dbReference type="PANTHER" id="PTHR37477:SF1">
    <property type="entry name" value="COBALT-PRECORRIN-5A HYDROLASE"/>
    <property type="match status" value="1"/>
</dbReference>
<name>A0A6M8F5C2_9GAMM</name>
<dbReference type="RefSeq" id="WP_173207876.1">
    <property type="nucleotide sequence ID" value="NZ_CP053697.2"/>
</dbReference>
<sequence length="137" mass="14005">MSSPAIRLIAGLGCRSGCTPDELQALLLQCLAAHGLGLEALAGLASSAHKRDEPGLQALVERLALPMTWCSVQELASVAGQAEANPLTLRVTGSAAVAEPSALVAAARLGAAQLLGPRQRSSNATCALARIDRELSQ</sequence>
<dbReference type="GO" id="GO:0009236">
    <property type="term" value="P:cobalamin biosynthetic process"/>
    <property type="evidence" value="ECO:0007669"/>
    <property type="project" value="InterPro"/>
</dbReference>
<dbReference type="KEGG" id="pcam:HNE05_10475"/>